<evidence type="ECO:0000313" key="2">
    <source>
        <dbReference type="Proteomes" id="UP001164705"/>
    </source>
</evidence>
<accession>A0A9E8MVJ1</accession>
<dbReference type="KEGG" id="lnu:N7U66_12775"/>
<dbReference type="EMBL" id="CP113088">
    <property type="protein sequence ID" value="WAC01049.1"/>
    <property type="molecule type" value="Genomic_DNA"/>
</dbReference>
<reference evidence="1" key="1">
    <citation type="submission" date="2022-11" db="EMBL/GenBank/DDBJ databases">
        <title>Lacinutrix neustonica HL-RS19T sp. nov., isolated from the surface microlayer sample of brackish Lake Shihwa.</title>
        <authorList>
            <person name="Choi J.Y."/>
            <person name="Hwang C.Y."/>
        </authorList>
    </citation>
    <scope>NUCLEOTIDE SEQUENCE</scope>
    <source>
        <strain evidence="1">HL-RS19</strain>
    </source>
</reference>
<evidence type="ECO:0000313" key="1">
    <source>
        <dbReference type="EMBL" id="WAC01049.1"/>
    </source>
</evidence>
<name>A0A9E8MVJ1_9FLAO</name>
<dbReference type="AlphaFoldDB" id="A0A9E8MVJ1"/>
<keyword evidence="2" id="KW-1185">Reference proteome</keyword>
<protein>
    <submittedName>
        <fullName evidence="1">Uncharacterized protein</fullName>
    </submittedName>
</protein>
<sequence>MKTQNTKLGFSKSAIVELNDKDMLDVNAGASISIYIGRDDETQLEIDVTIFW</sequence>
<organism evidence="1 2">
    <name type="scientific">Lacinutrix neustonica</name>
    <dbReference type="NCBI Taxonomy" id="2980107"/>
    <lineage>
        <taxon>Bacteria</taxon>
        <taxon>Pseudomonadati</taxon>
        <taxon>Bacteroidota</taxon>
        <taxon>Flavobacteriia</taxon>
        <taxon>Flavobacteriales</taxon>
        <taxon>Flavobacteriaceae</taxon>
        <taxon>Lacinutrix</taxon>
    </lineage>
</organism>
<dbReference type="Proteomes" id="UP001164705">
    <property type="component" value="Chromosome"/>
</dbReference>
<dbReference type="RefSeq" id="WP_267675598.1">
    <property type="nucleotide sequence ID" value="NZ_CP113088.1"/>
</dbReference>
<proteinExistence type="predicted"/>
<gene>
    <name evidence="1" type="ORF">N7U66_12775</name>
</gene>